<dbReference type="Proteomes" id="UP000317036">
    <property type="component" value="Unassembled WGS sequence"/>
</dbReference>
<comment type="caution">
    <text evidence="1">The sequence shown here is derived from an EMBL/GenBank/DDBJ whole genome shotgun (WGS) entry which is preliminary data.</text>
</comment>
<evidence type="ECO:0000313" key="1">
    <source>
        <dbReference type="EMBL" id="TVY00313.1"/>
    </source>
</evidence>
<dbReference type="Pfam" id="PF01828">
    <property type="entry name" value="Peptidase_A4"/>
    <property type="match status" value="1"/>
</dbReference>
<evidence type="ECO:0000313" key="2">
    <source>
        <dbReference type="Proteomes" id="UP000317036"/>
    </source>
</evidence>
<dbReference type="AlphaFoldDB" id="A0A559JKB0"/>
<dbReference type="Gene3D" id="2.60.120.700">
    <property type="entry name" value="Peptidase G1"/>
    <property type="match status" value="1"/>
</dbReference>
<dbReference type="GO" id="GO:0006508">
    <property type="term" value="P:proteolysis"/>
    <property type="evidence" value="ECO:0007669"/>
    <property type="project" value="InterPro"/>
</dbReference>
<dbReference type="PANTHER" id="PTHR37536">
    <property type="entry name" value="PUTATIVE (AFU_ORTHOLOGUE AFUA_3G02970)-RELATED"/>
    <property type="match status" value="1"/>
</dbReference>
<accession>A0A559JKB0</accession>
<dbReference type="GO" id="GO:0070007">
    <property type="term" value="F:glutamic-type endopeptidase activity"/>
    <property type="evidence" value="ECO:0007669"/>
    <property type="project" value="InterPro"/>
</dbReference>
<dbReference type="EMBL" id="VNJI01000076">
    <property type="protein sequence ID" value="TVY00313.1"/>
    <property type="molecule type" value="Genomic_DNA"/>
</dbReference>
<keyword evidence="2" id="KW-1185">Reference proteome</keyword>
<name>A0A559JKB0_9BACL</name>
<protein>
    <submittedName>
        <fullName evidence="1">Uncharacterized protein</fullName>
    </submittedName>
</protein>
<dbReference type="InterPro" id="IPR013320">
    <property type="entry name" value="ConA-like_dom_sf"/>
</dbReference>
<sequence length="139" mass="15523">MKVVETLTKKIFAPYKPVASGLFAIPAVHPGWKSGNWSGYALKKAKKNSFYSISGYWIVPRVKPSKQNKYSSVWIGIDGFNNASLIQTGTEQDYVNGKAVYYPWWEILPEPETTISLPVSPNDLMFAKISKLNNSTFAA</sequence>
<proteinExistence type="predicted"/>
<dbReference type="SUPFAM" id="SSF49899">
    <property type="entry name" value="Concanavalin A-like lectins/glucanases"/>
    <property type="match status" value="1"/>
</dbReference>
<dbReference type="OrthoDB" id="2630173at2"/>
<reference evidence="1 2" key="1">
    <citation type="submission" date="2019-07" db="EMBL/GenBank/DDBJ databases">
        <authorList>
            <person name="Kim J."/>
        </authorList>
    </citation>
    <scope>NUCLEOTIDE SEQUENCE [LARGE SCALE GENOMIC DNA]</scope>
    <source>
        <strain evidence="1 2">JC52</strain>
    </source>
</reference>
<dbReference type="CDD" id="cd13426">
    <property type="entry name" value="Peptidase_G1"/>
    <property type="match status" value="1"/>
</dbReference>
<dbReference type="PANTHER" id="PTHR37536:SF1">
    <property type="entry name" value="ASPERGILLOPEPSIN, PUTAITVE (AFU_ORTHOLOGUE AFUA_7G01200)"/>
    <property type="match status" value="1"/>
</dbReference>
<dbReference type="InterPro" id="IPR000250">
    <property type="entry name" value="Peptidase_G1"/>
</dbReference>
<dbReference type="InterPro" id="IPR038656">
    <property type="entry name" value="Peptidase_G1_sf"/>
</dbReference>
<organism evidence="1 2">
    <name type="scientific">Paenibacillus cremeus</name>
    <dbReference type="NCBI Taxonomy" id="2163881"/>
    <lineage>
        <taxon>Bacteria</taxon>
        <taxon>Bacillati</taxon>
        <taxon>Bacillota</taxon>
        <taxon>Bacilli</taxon>
        <taxon>Bacillales</taxon>
        <taxon>Paenibacillaceae</taxon>
        <taxon>Paenibacillus</taxon>
    </lineage>
</organism>
<gene>
    <name evidence="1" type="ORF">FPZ49_33320</name>
</gene>